<protein>
    <recommendedName>
        <fullName evidence="7">Aminopeptidase P N-terminal domain-containing protein</fullName>
    </recommendedName>
</protein>
<dbReference type="SMART" id="SM01011">
    <property type="entry name" value="AMP_N"/>
    <property type="match status" value="1"/>
</dbReference>
<accession>A0A4V3SF25</accession>
<evidence type="ECO:0000259" key="7">
    <source>
        <dbReference type="SMART" id="SM01011"/>
    </source>
</evidence>
<dbReference type="Gene3D" id="3.40.350.10">
    <property type="entry name" value="Creatinase/prolidase N-terminal domain"/>
    <property type="match status" value="1"/>
</dbReference>
<feature type="domain" description="Aminopeptidase P N-terminal" evidence="7">
    <location>
        <begin position="41"/>
        <end position="195"/>
    </location>
</feature>
<dbReference type="Pfam" id="PF00557">
    <property type="entry name" value="Peptidase_M24"/>
    <property type="match status" value="1"/>
</dbReference>
<keyword evidence="4" id="KW-0378">Hydrolase</keyword>
<dbReference type="GO" id="GO:0030145">
    <property type="term" value="F:manganese ion binding"/>
    <property type="evidence" value="ECO:0007669"/>
    <property type="project" value="InterPro"/>
</dbReference>
<organism evidence="8 9">
    <name type="scientific">Opisthorchis felineus</name>
    <dbReference type="NCBI Taxonomy" id="147828"/>
    <lineage>
        <taxon>Eukaryota</taxon>
        <taxon>Metazoa</taxon>
        <taxon>Spiralia</taxon>
        <taxon>Lophotrochozoa</taxon>
        <taxon>Platyhelminthes</taxon>
        <taxon>Trematoda</taxon>
        <taxon>Digenea</taxon>
        <taxon>Opisthorchiida</taxon>
        <taxon>Opisthorchiata</taxon>
        <taxon>Opisthorchiidae</taxon>
        <taxon>Opisthorchis</taxon>
    </lineage>
</organism>
<dbReference type="Pfam" id="PF05195">
    <property type="entry name" value="AMP_N"/>
    <property type="match status" value="1"/>
</dbReference>
<dbReference type="InterPro" id="IPR029149">
    <property type="entry name" value="Creatin/AminoP/Spt16_N"/>
</dbReference>
<keyword evidence="3 6" id="KW-0479">Metal-binding</keyword>
<dbReference type="GO" id="GO:0070006">
    <property type="term" value="F:metalloaminopeptidase activity"/>
    <property type="evidence" value="ECO:0007669"/>
    <property type="project" value="InterPro"/>
</dbReference>
<dbReference type="InterPro" id="IPR036005">
    <property type="entry name" value="Creatinase/aminopeptidase-like"/>
</dbReference>
<name>A0A4V3SF25_OPIFE</name>
<dbReference type="PANTHER" id="PTHR43226">
    <property type="entry name" value="XAA-PRO AMINOPEPTIDASE 3"/>
    <property type="match status" value="1"/>
</dbReference>
<dbReference type="EMBL" id="SJOL01006440">
    <property type="protein sequence ID" value="TGZ66784.1"/>
    <property type="molecule type" value="Genomic_DNA"/>
</dbReference>
<dbReference type="GO" id="GO:0006508">
    <property type="term" value="P:proteolysis"/>
    <property type="evidence" value="ECO:0007669"/>
    <property type="project" value="TreeGrafter"/>
</dbReference>
<sequence length="509" mass="57049">MMMILQRGFRLASQHFKAFSPRRLPCGLQRCSLSSLEPPSISLDELAKRRKALVLELGRHASRMSDSPSRHVVLFPGSEIQYMAYHVPYRFHQDSNFLYFTGFFDANAILAMDISVQQPFTGNTEPQIDHLEYLFVEVRSHQAELWNGPTAGIEGAQEATGIHKVHPLRDFQEFLKRLNSNTVLWYSPLTHKDTTSLPVPNRFVLSKVLRLRESHQIKIESPDLLVDSLRYVKSPAEIRLLQHACLTTSQCLVKAMAASHPDITESALGNLVEFESRARGLALGYPPVVAGGLRANTIHYMKNDQPVRDHELVLMDLGCLYKGYTADVTRTWPVNGHYTPAQRLLHDILEEVQRTCANAISPEQNLADIHRIMLTELARHLVSERIIPSTKALEAAEHICPHSVGHFLGLDVHDTPTVSHSNPLRPGVVFPLEPGIYMRPQLCDKYQIPKEFVGLGLRLEDDFVVSPDGSAIRLTDQLPTSAEQLEALVGTNVNTDAVSHGARVNQVQS</sequence>
<evidence type="ECO:0000313" key="8">
    <source>
        <dbReference type="EMBL" id="TGZ66784.1"/>
    </source>
</evidence>
<dbReference type="PROSITE" id="PS00491">
    <property type="entry name" value="PROLINE_PEPTIDASE"/>
    <property type="match status" value="1"/>
</dbReference>
<evidence type="ECO:0000256" key="3">
    <source>
        <dbReference type="ARBA" id="ARBA00022723"/>
    </source>
</evidence>
<evidence type="ECO:0000256" key="5">
    <source>
        <dbReference type="ARBA" id="ARBA00023211"/>
    </source>
</evidence>
<keyword evidence="5" id="KW-0464">Manganese</keyword>
<dbReference type="AlphaFoldDB" id="A0A4V3SF25"/>
<evidence type="ECO:0000313" key="9">
    <source>
        <dbReference type="Proteomes" id="UP000308267"/>
    </source>
</evidence>
<dbReference type="InterPro" id="IPR001131">
    <property type="entry name" value="Peptidase_M24B_aminopep-P_CS"/>
</dbReference>
<gene>
    <name evidence="8" type="ORF">CRM22_005160</name>
</gene>
<dbReference type="InterPro" id="IPR007865">
    <property type="entry name" value="Aminopep_P_N"/>
</dbReference>
<keyword evidence="9" id="KW-1185">Reference proteome</keyword>
<dbReference type="InterPro" id="IPR000994">
    <property type="entry name" value="Pept_M24"/>
</dbReference>
<dbReference type="SUPFAM" id="SSF53092">
    <property type="entry name" value="Creatinase/prolidase N-terminal domain"/>
    <property type="match status" value="1"/>
</dbReference>
<dbReference type="Proteomes" id="UP000308267">
    <property type="component" value="Unassembled WGS sequence"/>
</dbReference>
<dbReference type="SUPFAM" id="SSF55920">
    <property type="entry name" value="Creatinase/aminopeptidase"/>
    <property type="match status" value="1"/>
</dbReference>
<evidence type="ECO:0000256" key="1">
    <source>
        <dbReference type="ARBA" id="ARBA00001936"/>
    </source>
</evidence>
<evidence type="ECO:0000256" key="4">
    <source>
        <dbReference type="ARBA" id="ARBA00022801"/>
    </source>
</evidence>
<dbReference type="GO" id="GO:0005739">
    <property type="term" value="C:mitochondrion"/>
    <property type="evidence" value="ECO:0007669"/>
    <property type="project" value="TreeGrafter"/>
</dbReference>
<evidence type="ECO:0000256" key="2">
    <source>
        <dbReference type="ARBA" id="ARBA00008766"/>
    </source>
</evidence>
<dbReference type="PANTHER" id="PTHR43226:SF4">
    <property type="entry name" value="XAA-PRO AMINOPEPTIDASE 3"/>
    <property type="match status" value="1"/>
</dbReference>
<comment type="similarity">
    <text evidence="2 6">Belongs to the peptidase M24B family.</text>
</comment>
<dbReference type="OrthoDB" id="4215474at2759"/>
<dbReference type="STRING" id="147828.A0A4V3SF25"/>
<proteinExistence type="inferred from homology"/>
<comment type="cofactor">
    <cofactor evidence="1">
        <name>Mn(2+)</name>
        <dbReference type="ChEBI" id="CHEBI:29035"/>
    </cofactor>
</comment>
<reference evidence="8 9" key="1">
    <citation type="journal article" date="2019" name="BMC Genomics">
        <title>New insights from Opisthorchis felineus genome: update on genomics of the epidemiologically important liver flukes.</title>
        <authorList>
            <person name="Ershov N.I."/>
            <person name="Mordvinov V.A."/>
            <person name="Prokhortchouk E.B."/>
            <person name="Pakharukova M.Y."/>
            <person name="Gunbin K.V."/>
            <person name="Ustyantsev K."/>
            <person name="Genaev M.A."/>
            <person name="Blinov A.G."/>
            <person name="Mazur A."/>
            <person name="Boulygina E."/>
            <person name="Tsygankova S."/>
            <person name="Khrameeva E."/>
            <person name="Chekanov N."/>
            <person name="Fan G."/>
            <person name="Xiao A."/>
            <person name="Zhang H."/>
            <person name="Xu X."/>
            <person name="Yang H."/>
            <person name="Solovyev V."/>
            <person name="Lee S.M."/>
            <person name="Liu X."/>
            <person name="Afonnikov D.A."/>
            <person name="Skryabin K.G."/>
        </authorList>
    </citation>
    <scope>NUCLEOTIDE SEQUENCE [LARGE SCALE GENOMIC DNA]</scope>
    <source>
        <strain evidence="8">AK-0245</strain>
        <tissue evidence="8">Whole organism</tissue>
    </source>
</reference>
<dbReference type="Gene3D" id="3.90.230.10">
    <property type="entry name" value="Creatinase/methionine aminopeptidase superfamily"/>
    <property type="match status" value="1"/>
</dbReference>
<evidence type="ECO:0000256" key="6">
    <source>
        <dbReference type="RuleBase" id="RU000590"/>
    </source>
</evidence>
<dbReference type="InterPro" id="IPR052433">
    <property type="entry name" value="X-Pro_dipept-like"/>
</dbReference>
<comment type="caution">
    <text evidence="8">The sequence shown here is derived from an EMBL/GenBank/DDBJ whole genome shotgun (WGS) entry which is preliminary data.</text>
</comment>